<keyword evidence="4" id="KW-1185">Reference proteome</keyword>
<feature type="chain" id="PRO_5022147486" description="TonB C-terminal domain-containing protein" evidence="1">
    <location>
        <begin position="19"/>
        <end position="121"/>
    </location>
</feature>
<dbReference type="EMBL" id="VIKR01000003">
    <property type="protein sequence ID" value="TQV73844.1"/>
    <property type="molecule type" value="Genomic_DNA"/>
</dbReference>
<comment type="caution">
    <text evidence="3">The sequence shown here is derived from an EMBL/GenBank/DDBJ whole genome shotgun (WGS) entry which is preliminary data.</text>
</comment>
<dbReference type="InterPro" id="IPR037682">
    <property type="entry name" value="TonB_C"/>
</dbReference>
<organism evidence="3 4">
    <name type="scientific">Aliikangiella marina</name>
    <dbReference type="NCBI Taxonomy" id="1712262"/>
    <lineage>
        <taxon>Bacteria</taxon>
        <taxon>Pseudomonadati</taxon>
        <taxon>Pseudomonadota</taxon>
        <taxon>Gammaproteobacteria</taxon>
        <taxon>Oceanospirillales</taxon>
        <taxon>Pleioneaceae</taxon>
        <taxon>Aliikangiella</taxon>
    </lineage>
</organism>
<dbReference type="OrthoDB" id="1628901at2"/>
<dbReference type="SUPFAM" id="SSF74653">
    <property type="entry name" value="TolA/TonB C-terminal domain"/>
    <property type="match status" value="1"/>
</dbReference>
<dbReference type="PROSITE" id="PS52015">
    <property type="entry name" value="TONB_CTD"/>
    <property type="match status" value="1"/>
</dbReference>
<name>A0A545T9F5_9GAMM</name>
<feature type="signal peptide" evidence="1">
    <location>
        <begin position="1"/>
        <end position="18"/>
    </location>
</feature>
<dbReference type="Gene3D" id="3.30.2420.10">
    <property type="entry name" value="TonB"/>
    <property type="match status" value="1"/>
</dbReference>
<dbReference type="Proteomes" id="UP000317839">
    <property type="component" value="Unassembled WGS sequence"/>
</dbReference>
<gene>
    <name evidence="3" type="ORF">FLL45_13325</name>
</gene>
<dbReference type="Pfam" id="PF03544">
    <property type="entry name" value="TonB_C"/>
    <property type="match status" value="1"/>
</dbReference>
<feature type="domain" description="TonB C-terminal" evidence="2">
    <location>
        <begin position="33"/>
        <end position="121"/>
    </location>
</feature>
<dbReference type="AlphaFoldDB" id="A0A545T9F5"/>
<reference evidence="3 4" key="1">
    <citation type="submission" date="2019-06" db="EMBL/GenBank/DDBJ databases">
        <title>Draft genome of Aliikangiella marina GYP-15.</title>
        <authorList>
            <person name="Wang G."/>
        </authorList>
    </citation>
    <scope>NUCLEOTIDE SEQUENCE [LARGE SCALE GENOMIC DNA]</scope>
    <source>
        <strain evidence="3 4">GYP-15</strain>
    </source>
</reference>
<evidence type="ECO:0000256" key="1">
    <source>
        <dbReference type="SAM" id="SignalP"/>
    </source>
</evidence>
<evidence type="ECO:0000313" key="4">
    <source>
        <dbReference type="Proteomes" id="UP000317839"/>
    </source>
</evidence>
<dbReference type="RefSeq" id="WP_142942552.1">
    <property type="nucleotide sequence ID" value="NZ_VIKR01000003.1"/>
</dbReference>
<accession>A0A545T9F5</accession>
<protein>
    <recommendedName>
        <fullName evidence="2">TonB C-terminal domain-containing protein</fullName>
    </recommendedName>
</protein>
<evidence type="ECO:0000313" key="3">
    <source>
        <dbReference type="EMBL" id="TQV73844.1"/>
    </source>
</evidence>
<evidence type="ECO:0000259" key="2">
    <source>
        <dbReference type="PROSITE" id="PS52015"/>
    </source>
</evidence>
<dbReference type="GO" id="GO:0055085">
    <property type="term" value="P:transmembrane transport"/>
    <property type="evidence" value="ECO:0007669"/>
    <property type="project" value="InterPro"/>
</dbReference>
<dbReference type="PROSITE" id="PS51257">
    <property type="entry name" value="PROKAR_LIPOPROTEIN"/>
    <property type="match status" value="1"/>
</dbReference>
<proteinExistence type="predicted"/>
<sequence length="121" mass="13480">MVRLLVSISGLMMIVSCASSNVIDFRPAPAVSELTDPAIPLKIVEPAYPRRAAINNIEGWVFFEFELNSKGNPVKLAVMDSHPQGTFVKNASIAFSQWTFKVDSETAKQKKQYIMEFKLAD</sequence>
<keyword evidence="1" id="KW-0732">Signal</keyword>